<evidence type="ECO:0000256" key="5">
    <source>
        <dbReference type="ARBA" id="ARBA00022989"/>
    </source>
</evidence>
<dbReference type="GO" id="GO:0055085">
    <property type="term" value="P:transmembrane transport"/>
    <property type="evidence" value="ECO:0007669"/>
    <property type="project" value="InterPro"/>
</dbReference>
<dbReference type="InterPro" id="IPR035906">
    <property type="entry name" value="MetI-like_sf"/>
</dbReference>
<dbReference type="Pfam" id="PF00528">
    <property type="entry name" value="BPD_transp_1"/>
    <property type="match status" value="1"/>
</dbReference>
<keyword evidence="4 7" id="KW-0812">Transmembrane</keyword>
<keyword evidence="5 7" id="KW-1133">Transmembrane helix</keyword>
<dbReference type="PANTHER" id="PTHR43386">
    <property type="entry name" value="OLIGOPEPTIDE TRANSPORT SYSTEM PERMEASE PROTEIN APPC"/>
    <property type="match status" value="1"/>
</dbReference>
<sequence length="311" mass="33750">MTSLQSVRNTSSSVLTSLTVKGISKLLAFFSIASKTTSGRIGLFIVLIHFLLAVFGSFITPYSPTAFGAENLQHRLEGPTFAHPFGTDHFGRDVLSRVIAGARSIVWISVIGTTLGIFLGTVVGITSGYLGGWIDQISMRFMDWLLSFPSLLLALLLITIGAERFDIDESWLIIMVIGIAFMPNNSRVIRSASLTVKPLEFVQNARLRGEPLYYIVFREILPNVLPVIGVEATLRLSFALLLTASLGFLGLGVQPPTPDWGLMVSDGREFLSMAPWVALSPALAMGSLVIGVNLLADGIRQALQLPEVRSE</sequence>
<feature type="transmembrane region" description="Helical" evidence="7">
    <location>
        <begin position="105"/>
        <end position="132"/>
    </location>
</feature>
<reference evidence="9" key="1">
    <citation type="submission" date="2018-05" db="EMBL/GenBank/DDBJ databases">
        <authorList>
            <person name="Lanie J.A."/>
            <person name="Ng W.-L."/>
            <person name="Kazmierczak K.M."/>
            <person name="Andrzejewski T.M."/>
            <person name="Davidsen T.M."/>
            <person name="Wayne K.J."/>
            <person name="Tettelin H."/>
            <person name="Glass J.I."/>
            <person name="Rusch D."/>
            <person name="Podicherti R."/>
            <person name="Tsui H.-C.T."/>
            <person name="Winkler M.E."/>
        </authorList>
    </citation>
    <scope>NUCLEOTIDE SEQUENCE</scope>
</reference>
<evidence type="ECO:0000259" key="8">
    <source>
        <dbReference type="PROSITE" id="PS50928"/>
    </source>
</evidence>
<dbReference type="InterPro" id="IPR050366">
    <property type="entry name" value="BP-dependent_transpt_permease"/>
</dbReference>
<organism evidence="9">
    <name type="scientific">marine metagenome</name>
    <dbReference type="NCBI Taxonomy" id="408172"/>
    <lineage>
        <taxon>unclassified sequences</taxon>
        <taxon>metagenomes</taxon>
        <taxon>ecological metagenomes</taxon>
    </lineage>
</organism>
<name>A0A382ESI8_9ZZZZ</name>
<feature type="transmembrane region" description="Helical" evidence="7">
    <location>
        <begin position="41"/>
        <end position="62"/>
    </location>
</feature>
<evidence type="ECO:0000256" key="1">
    <source>
        <dbReference type="ARBA" id="ARBA00004651"/>
    </source>
</evidence>
<feature type="transmembrane region" description="Helical" evidence="7">
    <location>
        <begin position="171"/>
        <end position="189"/>
    </location>
</feature>
<evidence type="ECO:0000313" key="9">
    <source>
        <dbReference type="EMBL" id="SVB52797.1"/>
    </source>
</evidence>
<protein>
    <recommendedName>
        <fullName evidence="8">ABC transmembrane type-1 domain-containing protein</fullName>
    </recommendedName>
</protein>
<feature type="transmembrane region" description="Helical" evidence="7">
    <location>
        <begin position="273"/>
        <end position="296"/>
    </location>
</feature>
<proteinExistence type="predicted"/>
<evidence type="ECO:0000256" key="4">
    <source>
        <dbReference type="ARBA" id="ARBA00022692"/>
    </source>
</evidence>
<dbReference type="AlphaFoldDB" id="A0A382ESI8"/>
<dbReference type="GO" id="GO:0005886">
    <property type="term" value="C:plasma membrane"/>
    <property type="evidence" value="ECO:0007669"/>
    <property type="project" value="UniProtKB-SubCell"/>
</dbReference>
<keyword evidence="6 7" id="KW-0472">Membrane</keyword>
<evidence type="ECO:0000256" key="7">
    <source>
        <dbReference type="SAM" id="Phobius"/>
    </source>
</evidence>
<gene>
    <name evidence="9" type="ORF">METZ01_LOCUS205651</name>
</gene>
<keyword evidence="3" id="KW-1003">Cell membrane</keyword>
<accession>A0A382ESI8</accession>
<dbReference type="EMBL" id="UINC01045711">
    <property type="protein sequence ID" value="SVB52797.1"/>
    <property type="molecule type" value="Genomic_DNA"/>
</dbReference>
<keyword evidence="2" id="KW-0813">Transport</keyword>
<evidence type="ECO:0000256" key="2">
    <source>
        <dbReference type="ARBA" id="ARBA00022448"/>
    </source>
</evidence>
<dbReference type="CDD" id="cd06261">
    <property type="entry name" value="TM_PBP2"/>
    <property type="match status" value="1"/>
</dbReference>
<dbReference type="InterPro" id="IPR000515">
    <property type="entry name" value="MetI-like"/>
</dbReference>
<dbReference type="Gene3D" id="1.10.3720.10">
    <property type="entry name" value="MetI-like"/>
    <property type="match status" value="1"/>
</dbReference>
<feature type="domain" description="ABC transmembrane type-1" evidence="8">
    <location>
        <begin position="102"/>
        <end position="296"/>
    </location>
</feature>
<feature type="transmembrane region" description="Helical" evidence="7">
    <location>
        <begin position="236"/>
        <end position="253"/>
    </location>
</feature>
<evidence type="ECO:0000256" key="3">
    <source>
        <dbReference type="ARBA" id="ARBA00022475"/>
    </source>
</evidence>
<dbReference type="PROSITE" id="PS50928">
    <property type="entry name" value="ABC_TM1"/>
    <property type="match status" value="1"/>
</dbReference>
<evidence type="ECO:0000256" key="6">
    <source>
        <dbReference type="ARBA" id="ARBA00023136"/>
    </source>
</evidence>
<dbReference type="SUPFAM" id="SSF161098">
    <property type="entry name" value="MetI-like"/>
    <property type="match status" value="1"/>
</dbReference>
<feature type="transmembrane region" description="Helical" evidence="7">
    <location>
        <begin position="144"/>
        <end position="165"/>
    </location>
</feature>
<comment type="subcellular location">
    <subcellularLocation>
        <location evidence="1">Cell membrane</location>
        <topology evidence="1">Multi-pass membrane protein</topology>
    </subcellularLocation>
</comment>
<dbReference type="PANTHER" id="PTHR43386:SF25">
    <property type="entry name" value="PEPTIDE ABC TRANSPORTER PERMEASE PROTEIN"/>
    <property type="match status" value="1"/>
</dbReference>